<protein>
    <submittedName>
        <fullName evidence="1">Uncharacterized protein</fullName>
    </submittedName>
</protein>
<sequence length="131" mass="15054">MEFRMRGPYRVESIDEHDTFSLLNPVTNVVVRRHASRLFRIAHPLTREQARHHFMSDSTFAVVEAIHDWRLRATGEPEFHVAFVGTDSDEHEWYAAADLKTNDVFVKYIAGNSAAADACKRFETSSQSRSE</sequence>
<reference evidence="1" key="1">
    <citation type="submission" date="2021-05" db="EMBL/GenBank/DDBJ databases">
        <title>A free-living protist that lacks canonical eukaryotic 1 DNA replication and segregation systems.</title>
        <authorList>
            <person name="Salas-Leiva D.E."/>
            <person name="Tromer E.C."/>
            <person name="Curtis B.A."/>
            <person name="Jerlstrom-Hultqvist J."/>
            <person name="Kolisko M."/>
            <person name="Yi Z."/>
            <person name="Salas-Leiva J.S."/>
            <person name="Gallot-Lavallee L."/>
            <person name="Kops G.J.P.L."/>
            <person name="Archibald J.M."/>
            <person name="Simpson A.G.B."/>
            <person name="Roger A.J."/>
        </authorList>
    </citation>
    <scope>NUCLEOTIDE SEQUENCE</scope>
    <source>
        <strain evidence="1">BICM</strain>
    </source>
</reference>
<name>A0A8J6E1Q1_9EUKA</name>
<evidence type="ECO:0000313" key="2">
    <source>
        <dbReference type="Proteomes" id="UP000717585"/>
    </source>
</evidence>
<proteinExistence type="predicted"/>
<keyword evidence="2" id="KW-1185">Reference proteome</keyword>
<dbReference type="Proteomes" id="UP000717585">
    <property type="component" value="Unassembled WGS sequence"/>
</dbReference>
<organism evidence="1 2">
    <name type="scientific">Carpediemonas membranifera</name>
    <dbReference type="NCBI Taxonomy" id="201153"/>
    <lineage>
        <taxon>Eukaryota</taxon>
        <taxon>Metamonada</taxon>
        <taxon>Carpediemonas-like organisms</taxon>
        <taxon>Carpediemonas</taxon>
    </lineage>
</organism>
<comment type="caution">
    <text evidence="1">The sequence shown here is derived from an EMBL/GenBank/DDBJ whole genome shotgun (WGS) entry which is preliminary data.</text>
</comment>
<dbReference type="InterPro" id="IPR016197">
    <property type="entry name" value="Chromo-like_dom_sf"/>
</dbReference>
<evidence type="ECO:0000313" key="1">
    <source>
        <dbReference type="EMBL" id="KAG9390922.1"/>
    </source>
</evidence>
<dbReference type="AlphaFoldDB" id="A0A8J6E1Q1"/>
<accession>A0A8J6E1Q1</accession>
<dbReference type="EMBL" id="JAHDYR010000062">
    <property type="protein sequence ID" value="KAG9390922.1"/>
    <property type="molecule type" value="Genomic_DNA"/>
</dbReference>
<dbReference type="SUPFAM" id="SSF54160">
    <property type="entry name" value="Chromo domain-like"/>
    <property type="match status" value="1"/>
</dbReference>
<gene>
    <name evidence="1" type="ORF">J8273_7190</name>
</gene>